<keyword evidence="2" id="KW-1185">Reference proteome</keyword>
<protein>
    <submittedName>
        <fullName evidence="1">Uncharacterized protein</fullName>
    </submittedName>
</protein>
<evidence type="ECO:0000313" key="1">
    <source>
        <dbReference type="EMBL" id="ACY88687.1"/>
    </source>
</evidence>
<dbReference type="EMBL" id="CP001363">
    <property type="protein sequence ID" value="ACY88687.1"/>
    <property type="molecule type" value="Genomic_DNA"/>
</dbReference>
<accession>A0A0F6B2E9</accession>
<name>A0A0F6B2E9_SALT1</name>
<dbReference type="AlphaFoldDB" id="A0A0F6B2E9"/>
<reference evidence="1 2" key="1">
    <citation type="journal article" date="2010" name="J. Bacteriol.">
        <title>Short-term signatures of evolutionary change in the Salmonella enterica serovar typhimurium 14028 genome.</title>
        <authorList>
            <person name="Jarvik T."/>
            <person name="Smillie C."/>
            <person name="Groisman E.A."/>
            <person name="Ochman H."/>
        </authorList>
    </citation>
    <scope>NUCLEOTIDE SEQUENCE [LARGE SCALE GENOMIC DNA]</scope>
    <source>
        <strain evidence="2">14028s / SGSC 2262</strain>
    </source>
</reference>
<sequence length="38" mass="4693">MFVHYFKAFCKDAEHHKKRCRKSLFFSIILIKRCFLSL</sequence>
<dbReference type="Proteomes" id="UP000002695">
    <property type="component" value="Chromosome"/>
</dbReference>
<dbReference type="HOGENOM" id="CLU_3332609_0_0_6"/>
<organism evidence="1 2">
    <name type="scientific">Salmonella typhimurium (strain 14028s / SGSC 2262)</name>
    <dbReference type="NCBI Taxonomy" id="588858"/>
    <lineage>
        <taxon>Bacteria</taxon>
        <taxon>Pseudomonadati</taxon>
        <taxon>Pseudomonadota</taxon>
        <taxon>Gammaproteobacteria</taxon>
        <taxon>Enterobacterales</taxon>
        <taxon>Enterobacteriaceae</taxon>
        <taxon>Salmonella</taxon>
    </lineage>
</organism>
<proteinExistence type="predicted"/>
<dbReference type="KEGG" id="seo:STM14_2224"/>
<evidence type="ECO:0000313" key="2">
    <source>
        <dbReference type="Proteomes" id="UP000002695"/>
    </source>
</evidence>
<gene>
    <name evidence="1" type="ordered locus">STM14_2224</name>
</gene>